<dbReference type="Pfam" id="PF07561">
    <property type="entry name" value="DUF1540"/>
    <property type="match status" value="2"/>
</dbReference>
<dbReference type="RefSeq" id="WP_055328831.1">
    <property type="nucleotide sequence ID" value="NZ_CDNQ01000003.1"/>
</dbReference>
<protein>
    <submittedName>
        <fullName evidence="2">Domain of Uncharacterized Function (DUF1540)</fullName>
    </submittedName>
</protein>
<proteinExistence type="predicted"/>
<organism evidence="2 3">
    <name type="scientific">Paraclostridium sordellii</name>
    <name type="common">Clostridium sordellii</name>
    <dbReference type="NCBI Taxonomy" id="1505"/>
    <lineage>
        <taxon>Bacteria</taxon>
        <taxon>Bacillati</taxon>
        <taxon>Bacillota</taxon>
        <taxon>Clostridia</taxon>
        <taxon>Peptostreptococcales</taxon>
        <taxon>Peptostreptococcaceae</taxon>
        <taxon>Paraclostridium</taxon>
    </lineage>
</organism>
<evidence type="ECO:0000313" key="3">
    <source>
        <dbReference type="Proteomes" id="UP000049685"/>
    </source>
</evidence>
<feature type="domain" description="DUF1540" evidence="1">
    <location>
        <begin position="7"/>
        <end position="44"/>
    </location>
</feature>
<sequence>MQKGNLKCDATNCVHNIDYKCKAGAIHVSGLGAVAIEGTSCTSFVDRDSSSFVNSLSGSPKEKESFFNSSNNSFVNSSGDLTTNPCDIKCEAHNCMYNKNKKCYADNVEIDADNAYCNSFDYREHA</sequence>
<evidence type="ECO:0000259" key="1">
    <source>
        <dbReference type="Pfam" id="PF07561"/>
    </source>
</evidence>
<evidence type="ECO:0000313" key="2">
    <source>
        <dbReference type="EMBL" id="CEO33276.1"/>
    </source>
</evidence>
<comment type="caution">
    <text evidence="2">The sequence shown here is derived from an EMBL/GenBank/DDBJ whole genome shotgun (WGS) entry which is preliminary data.</text>
</comment>
<gene>
    <name evidence="2" type="ORF">UMC4404_12561</name>
</gene>
<dbReference type="InterPro" id="IPR011437">
    <property type="entry name" value="DUF1540"/>
</dbReference>
<name>A0A9P1PBF8_PARSO</name>
<reference evidence="3" key="1">
    <citation type="submission" date="2015-01" db="EMBL/GenBank/DDBJ databases">
        <authorList>
            <person name="Aslett A.Martin."/>
            <person name="De Silva Nishadi"/>
        </authorList>
    </citation>
    <scope>NUCLEOTIDE SEQUENCE [LARGE SCALE GENOMIC DNA]</scope>
    <source>
        <strain evidence="3">UMC4404</strain>
    </source>
</reference>
<dbReference type="Proteomes" id="UP000049685">
    <property type="component" value="Unassembled WGS sequence"/>
</dbReference>
<dbReference type="EMBL" id="CDNY01000003">
    <property type="protein sequence ID" value="CEO33276.1"/>
    <property type="molecule type" value="Genomic_DNA"/>
</dbReference>
<accession>A0A9P1PBF8</accession>
<dbReference type="AlphaFoldDB" id="A0A9P1PBF8"/>
<feature type="domain" description="DUF1540" evidence="1">
    <location>
        <begin position="88"/>
        <end position="120"/>
    </location>
</feature>